<keyword evidence="1" id="KW-0602">Photosynthesis</keyword>
<dbReference type="PANTHER" id="PTHR33791:SF1">
    <property type="entry name" value="RUBISCO CHAPERONE RBCX"/>
    <property type="match status" value="1"/>
</dbReference>
<organism evidence="4">
    <name type="scientific">Tetraselmis sp. GSL018</name>
    <dbReference type="NCBI Taxonomy" id="582737"/>
    <lineage>
        <taxon>Eukaryota</taxon>
        <taxon>Viridiplantae</taxon>
        <taxon>Chlorophyta</taxon>
        <taxon>core chlorophytes</taxon>
        <taxon>Chlorodendrophyceae</taxon>
        <taxon>Chlorodendrales</taxon>
        <taxon>Chlorodendraceae</taxon>
        <taxon>Tetraselmis</taxon>
    </lineage>
</organism>
<evidence type="ECO:0000256" key="1">
    <source>
        <dbReference type="ARBA" id="ARBA00022531"/>
    </source>
</evidence>
<dbReference type="InterPro" id="IPR038052">
    <property type="entry name" value="Chaperonin_RbcX_sf"/>
</dbReference>
<dbReference type="SUPFAM" id="SSF158615">
    <property type="entry name" value="RbcX-like"/>
    <property type="match status" value="1"/>
</dbReference>
<evidence type="ECO:0000256" key="3">
    <source>
        <dbReference type="ARBA" id="ARBA00023300"/>
    </source>
</evidence>
<name>A0A061SLS3_9CHLO</name>
<dbReference type="EMBL" id="GBEZ01001317">
    <property type="protein sequence ID" value="JAC83646.1"/>
    <property type="molecule type" value="Transcribed_RNA"/>
</dbReference>
<dbReference type="GO" id="GO:0110102">
    <property type="term" value="P:ribulose bisphosphate carboxylase complex assembly"/>
    <property type="evidence" value="ECO:0007669"/>
    <property type="project" value="InterPro"/>
</dbReference>
<dbReference type="PANTHER" id="PTHR33791">
    <property type="entry name" value="CHAPERONIN-LIKE RBCX PROTEIN 1, CHLOROPLASTIC"/>
    <property type="match status" value="1"/>
</dbReference>
<dbReference type="GO" id="GO:0015979">
    <property type="term" value="P:photosynthesis"/>
    <property type="evidence" value="ECO:0007669"/>
    <property type="project" value="UniProtKB-KW"/>
</dbReference>
<dbReference type="AlphaFoldDB" id="A0A061SLS3"/>
<protein>
    <submittedName>
        <fullName evidence="4">Uncharacterized protein</fullName>
    </submittedName>
</protein>
<dbReference type="GO" id="GO:0015977">
    <property type="term" value="P:carbon fixation"/>
    <property type="evidence" value="ECO:0007669"/>
    <property type="project" value="UniProtKB-KW"/>
</dbReference>
<dbReference type="Gene3D" id="1.10.1200.210">
    <property type="entry name" value="Chaperonin-like RbcX"/>
    <property type="match status" value="1"/>
</dbReference>
<accession>A0A061SLS3</accession>
<keyword evidence="2" id="KW-0143">Chaperone</keyword>
<evidence type="ECO:0000313" key="4">
    <source>
        <dbReference type="EMBL" id="JAC83646.1"/>
    </source>
</evidence>
<proteinExistence type="predicted"/>
<keyword evidence="3" id="KW-0120">Carbon dioxide fixation</keyword>
<reference evidence="4" key="1">
    <citation type="submission" date="2014-05" db="EMBL/GenBank/DDBJ databases">
        <title>The transcriptome of the halophilic microalga Tetraselmis sp. GSL018 isolated from the Great Salt Lake, Utah.</title>
        <authorList>
            <person name="Jinkerson R.E."/>
            <person name="D'Adamo S."/>
            <person name="Posewitz M.C."/>
        </authorList>
    </citation>
    <scope>NUCLEOTIDE SEQUENCE</scope>
    <source>
        <strain evidence="4">GSL018</strain>
    </source>
</reference>
<evidence type="ECO:0000256" key="2">
    <source>
        <dbReference type="ARBA" id="ARBA00023186"/>
    </source>
</evidence>
<dbReference type="GO" id="GO:0044183">
    <property type="term" value="F:protein folding chaperone"/>
    <property type="evidence" value="ECO:0007669"/>
    <property type="project" value="InterPro"/>
</dbReference>
<sequence>MKLYLQSKIGESVKSGSPVTSQLHTRYNILQNPRAGYKRGRTVKKHQLCVTVVSSGGSGKMYVPSDSFGGVSPERKASELLRTLHTFIAARIVLAQLEGSGRGSLASYNTEFYATLKEHLEDVPMKNGDEWLSTLLQKNRMLGEQLEHLSFHFFNLQNQFFSPAAPFAHISALYLSKCQAYDTYFLRLRISTSAAADAPIHPPFAV</sequence>
<dbReference type="InterPro" id="IPR003435">
    <property type="entry name" value="Chaperonin_RcbX"/>
</dbReference>
<gene>
    <name evidence="4" type="ORF">TSPGSL018_2844</name>
</gene>